<dbReference type="InterPro" id="IPR011044">
    <property type="entry name" value="Quino_amine_DH_bsu"/>
</dbReference>
<dbReference type="AlphaFoldDB" id="A0A087D6Z5"/>
<feature type="region of interest" description="Disordered" evidence="2">
    <location>
        <begin position="751"/>
        <end position="788"/>
    </location>
</feature>
<evidence type="ECO:0000313" key="4">
    <source>
        <dbReference type="EMBL" id="KFI91295.1"/>
    </source>
</evidence>
<organism evidence="4 5">
    <name type="scientific">Bifidobacterium stellenboschense</name>
    <dbReference type="NCBI Taxonomy" id="762211"/>
    <lineage>
        <taxon>Bacteria</taxon>
        <taxon>Bacillati</taxon>
        <taxon>Actinomycetota</taxon>
        <taxon>Actinomycetes</taxon>
        <taxon>Bifidobacteriales</taxon>
        <taxon>Bifidobacteriaceae</taxon>
        <taxon>Bifidobacterium</taxon>
    </lineage>
</organism>
<dbReference type="OrthoDB" id="134501at2"/>
<feature type="compositionally biased region" description="Basic residues" evidence="2">
    <location>
        <begin position="759"/>
        <end position="782"/>
    </location>
</feature>
<sequence>MPIPQPTAQPTVMIVAHGSDAMAAREAAMAATAQGRRVTLNVGAPTIAAADASRFDLVVIILSAPAVRGEAFVDYINAIARAARTVAPVRVDGMRPEWAGPDVDQYNCADFSQSQGPARMARWNDLFRLNIASYDAFNALRASAERWARNGGGDDFLIQDRRRAEESARLVARMAADPFARPDETMRAYTAGSVAYAARVRRRRIWSNIRVGVAVVLVVAFVAGTILFTRWANQRFVAAVQSVSRFQSDVAPEFSTYRTIQAAEAGGVDESAAAATIRDGLARDWTLLDIGVENSRQGDYTGSGVFSDDGSRFVAESSGGVLRVWDVTTAKPSQAWRVAPGRFEFALAADGRTAAVTGDKGLVLVDLDHGSARVIDAKTPVLSRVAADKDATRVMVEKRDHVAVWRNGDGLRDSTAKGEVFDVKRTDRGLRALVRDGDTLHVVGEDVDAKPVDLALPKDSGEFVYGVIGADGTIVVIDAGRLLVAKRGGQDAYADGLKPVGVVTRDLPLGLAVSADGRTAAVSTSQDGVRLIDLGHGLDLGAACETITAVTYPTFSRKGLLACGNGLDVAIQSTDAMTPADARPAGARVSDTTTPRGVTDAAGGAVRVQATGDGAISVTTPAGTARATVAARHGTPTVAAVTPQGDAVAVGTDTGDVIAWDIGETDKASGSGGEPTADHGAPLVRAGRQRRRPARLEPGPVAAHRAHRIRLVAAMVARRHRHARRRDRSRRRAQPRMLAQLQHDRVRRLVRATPQSDRMRRRARRHGDDRRRRHRRRNRRGRQVGQGE</sequence>
<evidence type="ECO:0000256" key="3">
    <source>
        <dbReference type="SAM" id="Phobius"/>
    </source>
</evidence>
<feature type="region of interest" description="Disordered" evidence="2">
    <location>
        <begin position="665"/>
        <end position="738"/>
    </location>
</feature>
<dbReference type="STRING" id="762211.BSTEL_2201"/>
<dbReference type="InterPro" id="IPR015943">
    <property type="entry name" value="WD40/YVTN_repeat-like_dom_sf"/>
</dbReference>
<proteinExistence type="predicted"/>
<evidence type="ECO:0000256" key="2">
    <source>
        <dbReference type="SAM" id="MobiDB-lite"/>
    </source>
</evidence>
<feature type="repeat" description="WD" evidence="1">
    <location>
        <begin position="306"/>
        <end position="335"/>
    </location>
</feature>
<evidence type="ECO:0000256" key="1">
    <source>
        <dbReference type="PROSITE-ProRule" id="PRU00221"/>
    </source>
</evidence>
<dbReference type="EMBL" id="JGZP01000038">
    <property type="protein sequence ID" value="KFI91295.1"/>
    <property type="molecule type" value="Genomic_DNA"/>
</dbReference>
<comment type="caution">
    <text evidence="4">The sequence shown here is derived from an EMBL/GenBank/DDBJ whole genome shotgun (WGS) entry which is preliminary data.</text>
</comment>
<keyword evidence="3" id="KW-0472">Membrane</keyword>
<feature type="compositionally biased region" description="Basic residues" evidence="2">
    <location>
        <begin position="717"/>
        <end position="734"/>
    </location>
</feature>
<evidence type="ECO:0000313" key="5">
    <source>
        <dbReference type="Proteomes" id="UP000029004"/>
    </source>
</evidence>
<keyword evidence="3" id="KW-1133">Transmembrane helix</keyword>
<dbReference type="InterPro" id="IPR001680">
    <property type="entry name" value="WD40_rpt"/>
</dbReference>
<dbReference type="Gene3D" id="2.130.10.10">
    <property type="entry name" value="YVTN repeat-like/Quinoprotein amine dehydrogenase"/>
    <property type="match status" value="2"/>
</dbReference>
<dbReference type="PROSITE" id="PS50082">
    <property type="entry name" value="WD_REPEATS_2"/>
    <property type="match status" value="1"/>
</dbReference>
<keyword evidence="3" id="KW-0812">Transmembrane</keyword>
<dbReference type="RefSeq" id="WP_156963313.1">
    <property type="nucleotide sequence ID" value="NZ_JGZP01000038.1"/>
</dbReference>
<feature type="transmembrane region" description="Helical" evidence="3">
    <location>
        <begin position="211"/>
        <end position="232"/>
    </location>
</feature>
<name>A0A087D6Z5_9BIFI</name>
<keyword evidence="1" id="KW-0853">WD repeat</keyword>
<gene>
    <name evidence="4" type="ORF">BSTEL_2201</name>
</gene>
<reference evidence="4 5" key="1">
    <citation type="submission" date="2014-03" db="EMBL/GenBank/DDBJ databases">
        <title>Genomics of Bifidobacteria.</title>
        <authorList>
            <person name="Ventura M."/>
            <person name="Milani C."/>
            <person name="Lugli G.A."/>
        </authorList>
    </citation>
    <scope>NUCLEOTIDE SEQUENCE [LARGE SCALE GENOMIC DNA]</scope>
    <source>
        <strain evidence="4 5">DSM 23968</strain>
    </source>
</reference>
<keyword evidence="5" id="KW-1185">Reference proteome</keyword>
<accession>A0A087D6Z5</accession>
<dbReference type="Proteomes" id="UP000029004">
    <property type="component" value="Unassembled WGS sequence"/>
</dbReference>
<protein>
    <submittedName>
        <fullName evidence="4">Uncharacterized protein</fullName>
    </submittedName>
</protein>
<dbReference type="SUPFAM" id="SSF50969">
    <property type="entry name" value="YVTN repeat-like/Quinoprotein amine dehydrogenase"/>
    <property type="match status" value="1"/>
</dbReference>
<feature type="region of interest" description="Disordered" evidence="2">
    <location>
        <begin position="580"/>
        <end position="599"/>
    </location>
</feature>